<comment type="caution">
    <text evidence="1">The sequence shown here is derived from an EMBL/GenBank/DDBJ whole genome shotgun (WGS) entry which is preliminary data.</text>
</comment>
<organism evidence="1 2">
    <name type="scientific">Nonomuraea mesophila</name>
    <dbReference type="NCBI Taxonomy" id="2530382"/>
    <lineage>
        <taxon>Bacteria</taxon>
        <taxon>Bacillati</taxon>
        <taxon>Actinomycetota</taxon>
        <taxon>Actinomycetes</taxon>
        <taxon>Streptosporangiales</taxon>
        <taxon>Streptosporangiaceae</taxon>
        <taxon>Nonomuraea</taxon>
    </lineage>
</organism>
<reference evidence="1 2" key="1">
    <citation type="submission" date="2019-03" db="EMBL/GenBank/DDBJ databases">
        <title>Draft genome sequences of novel Actinobacteria.</title>
        <authorList>
            <person name="Sahin N."/>
            <person name="Ay H."/>
            <person name="Saygin H."/>
        </authorList>
    </citation>
    <scope>NUCLEOTIDE SEQUENCE [LARGE SCALE GENOMIC DNA]</scope>
    <source>
        <strain evidence="1 2">6K102</strain>
    </source>
</reference>
<evidence type="ECO:0000313" key="2">
    <source>
        <dbReference type="Proteomes" id="UP000295136"/>
    </source>
</evidence>
<name>A0A4R5EDW5_9ACTN</name>
<dbReference type="EMBL" id="SMLD01000172">
    <property type="protein sequence ID" value="TDE32470.1"/>
    <property type="molecule type" value="Genomic_DNA"/>
</dbReference>
<keyword evidence="2" id="KW-1185">Reference proteome</keyword>
<dbReference type="AlphaFoldDB" id="A0A4R5EDW5"/>
<protein>
    <submittedName>
        <fullName evidence="1">Uncharacterized protein</fullName>
    </submittedName>
</protein>
<evidence type="ECO:0000313" key="1">
    <source>
        <dbReference type="EMBL" id="TDE32470.1"/>
    </source>
</evidence>
<sequence>MVDEIVEEGWRSFVTHEFGALEPAGERQVAEMVVDEPDRHVWRVVDAAYDRLTCPECGGRLSGGPAGCAPCDLANGFRYSAIEIDRPGVPAGNEHVLRVNVAVTRRPSGVSASEVLLRRLSLPVLLDGRLPTLAQAQATKAMARRGASESELATVVFRDWGRG</sequence>
<gene>
    <name evidence="1" type="ORF">E1295_39575</name>
</gene>
<accession>A0A4R5EDW5</accession>
<dbReference type="Proteomes" id="UP000295136">
    <property type="component" value="Unassembled WGS sequence"/>
</dbReference>
<proteinExistence type="predicted"/>